<feature type="region of interest" description="Disordered" evidence="6">
    <location>
        <begin position="390"/>
        <end position="410"/>
    </location>
</feature>
<dbReference type="Proteomes" id="UP000778578">
    <property type="component" value="Unassembled WGS sequence"/>
</dbReference>
<evidence type="ECO:0000256" key="4">
    <source>
        <dbReference type="ARBA" id="ARBA00022807"/>
    </source>
</evidence>
<reference evidence="8 9" key="1">
    <citation type="submission" date="2021-08" db="EMBL/GenBank/DDBJ databases">
        <title>WGS of actinomycetes from Thailand.</title>
        <authorList>
            <person name="Thawai C."/>
        </authorList>
    </citation>
    <scope>NUCLEOTIDE SEQUENCE [LARGE SCALE GENOMIC DNA]</scope>
    <source>
        <strain evidence="8 9">PLK6-54</strain>
    </source>
</reference>
<dbReference type="PANTHER" id="PTHR47359:SF3">
    <property type="entry name" value="NLP_P60 DOMAIN-CONTAINING PROTEIN-RELATED"/>
    <property type="match status" value="1"/>
</dbReference>
<comment type="similarity">
    <text evidence="1">Belongs to the peptidase C40 family.</text>
</comment>
<comment type="caution">
    <text evidence="8">The sequence shown here is derived from an EMBL/GenBank/DDBJ whole genome shotgun (WGS) entry which is preliminary data.</text>
</comment>
<evidence type="ECO:0000256" key="3">
    <source>
        <dbReference type="ARBA" id="ARBA00022801"/>
    </source>
</evidence>
<sequence>MSVTRPTTGCTEATTGWARTGSRRARLRAVALGGTLLAAAALALPAACPAAAQPYDPEAPSATSTVSLPQMLSQLQSLYLRTESATESYNQAKQLADQQRKKAETIDRQLADQKVEVAASRAEIGLMARQMYQDGGVSPYLSMLTGETPQDFFGRKHVIDRAAGRQRAVLGDLTDGEARLTDLNTQAQHALDLAQRAQDAQAKKKTQVESDLHQVEATLAGLTGAQLSELQTLEQRGDNQAQQDFLDSKALGDHPGLRAPSKAGDRAIGFAFQQLGKPYQWGAQGPASFDCSGLTSQAWDHAGRTIPRTSQQQWALLPHVPLDLLRPGDLVIYFSGATHVALYIGDGMVIQAPRPGSVVKVSPIAANPILGAVRPDLGQMPVQHYTPRTVPARAEAPTPIGLTPPPPSKH</sequence>
<dbReference type="RefSeq" id="WP_222969123.1">
    <property type="nucleotide sequence ID" value="NZ_JAINZZ010000080.1"/>
</dbReference>
<dbReference type="InterPro" id="IPR000064">
    <property type="entry name" value="NLP_P60_dom"/>
</dbReference>
<dbReference type="Gene3D" id="3.90.1720.10">
    <property type="entry name" value="endopeptidase domain like (from Nostoc punctiforme)"/>
    <property type="match status" value="1"/>
</dbReference>
<proteinExistence type="inferred from homology"/>
<protein>
    <submittedName>
        <fullName evidence="8">C40 family peptidase</fullName>
    </submittedName>
</protein>
<keyword evidence="5" id="KW-0175">Coiled coil</keyword>
<evidence type="ECO:0000256" key="2">
    <source>
        <dbReference type="ARBA" id="ARBA00022670"/>
    </source>
</evidence>
<dbReference type="InterPro" id="IPR051794">
    <property type="entry name" value="PG_Endopeptidase_C40"/>
</dbReference>
<evidence type="ECO:0000313" key="8">
    <source>
        <dbReference type="EMBL" id="MBY8882642.1"/>
    </source>
</evidence>
<dbReference type="InterPro" id="IPR038765">
    <property type="entry name" value="Papain-like_cys_pep_sf"/>
</dbReference>
<accession>A0ABS7QHK3</accession>
<name>A0ABS7QHK3_9ACTN</name>
<dbReference type="InterPro" id="IPR006311">
    <property type="entry name" value="TAT_signal"/>
</dbReference>
<dbReference type="Pfam" id="PF00877">
    <property type="entry name" value="NLPC_P60"/>
    <property type="match status" value="1"/>
</dbReference>
<keyword evidence="2" id="KW-0645">Protease</keyword>
<evidence type="ECO:0000256" key="6">
    <source>
        <dbReference type="SAM" id="MobiDB-lite"/>
    </source>
</evidence>
<keyword evidence="9" id="KW-1185">Reference proteome</keyword>
<keyword evidence="4" id="KW-0788">Thiol protease</keyword>
<feature type="coiled-coil region" evidence="5">
    <location>
        <begin position="89"/>
        <end position="116"/>
    </location>
</feature>
<dbReference type="SUPFAM" id="SSF54001">
    <property type="entry name" value="Cysteine proteinases"/>
    <property type="match status" value="1"/>
</dbReference>
<evidence type="ECO:0000256" key="5">
    <source>
        <dbReference type="SAM" id="Coils"/>
    </source>
</evidence>
<dbReference type="EMBL" id="JAINZZ010000080">
    <property type="protein sequence ID" value="MBY8882642.1"/>
    <property type="molecule type" value="Genomic_DNA"/>
</dbReference>
<gene>
    <name evidence="8" type="ORF">K7862_34130</name>
</gene>
<evidence type="ECO:0000259" key="7">
    <source>
        <dbReference type="PROSITE" id="PS51935"/>
    </source>
</evidence>
<feature type="domain" description="NlpC/P60" evidence="7">
    <location>
        <begin position="261"/>
        <end position="382"/>
    </location>
</feature>
<evidence type="ECO:0000256" key="1">
    <source>
        <dbReference type="ARBA" id="ARBA00007074"/>
    </source>
</evidence>
<dbReference type="PROSITE" id="PS51318">
    <property type="entry name" value="TAT"/>
    <property type="match status" value="1"/>
</dbReference>
<keyword evidence="3" id="KW-0378">Hydrolase</keyword>
<dbReference type="PROSITE" id="PS51935">
    <property type="entry name" value="NLPC_P60"/>
    <property type="match status" value="1"/>
</dbReference>
<dbReference type="PANTHER" id="PTHR47359">
    <property type="entry name" value="PEPTIDOGLYCAN DL-ENDOPEPTIDASE CWLO"/>
    <property type="match status" value="1"/>
</dbReference>
<organism evidence="8 9">
    <name type="scientific">Actinacidiphila acidipaludis</name>
    <dbReference type="NCBI Taxonomy" id="2873382"/>
    <lineage>
        <taxon>Bacteria</taxon>
        <taxon>Bacillati</taxon>
        <taxon>Actinomycetota</taxon>
        <taxon>Actinomycetes</taxon>
        <taxon>Kitasatosporales</taxon>
        <taxon>Streptomycetaceae</taxon>
        <taxon>Actinacidiphila</taxon>
    </lineage>
</organism>
<evidence type="ECO:0000313" key="9">
    <source>
        <dbReference type="Proteomes" id="UP000778578"/>
    </source>
</evidence>